<evidence type="ECO:0000256" key="1">
    <source>
        <dbReference type="ARBA" id="ARBA00004141"/>
    </source>
</evidence>
<keyword evidence="4" id="KW-0732">Signal</keyword>
<feature type="compositionally biased region" description="Low complexity" evidence="7">
    <location>
        <begin position="1229"/>
        <end position="1240"/>
    </location>
</feature>
<dbReference type="PANTHER" id="PTHR35578">
    <property type="entry name" value="PROLINE-RICH TRANSMEMBRANE PROTEIN 4-RELATED"/>
    <property type="match status" value="1"/>
</dbReference>
<feature type="region of interest" description="Disordered" evidence="7">
    <location>
        <begin position="650"/>
        <end position="841"/>
    </location>
</feature>
<dbReference type="RefSeq" id="XP_002737848.1">
    <property type="nucleotide sequence ID" value="XM_002737802.2"/>
</dbReference>
<organism evidence="10 11">
    <name type="scientific">Saccoglossus kowalevskii</name>
    <name type="common">Acorn worm</name>
    <dbReference type="NCBI Taxonomy" id="10224"/>
    <lineage>
        <taxon>Eukaryota</taxon>
        <taxon>Metazoa</taxon>
        <taxon>Hemichordata</taxon>
        <taxon>Enteropneusta</taxon>
        <taxon>Harrimaniidae</taxon>
        <taxon>Saccoglossus</taxon>
    </lineage>
</organism>
<feature type="compositionally biased region" description="Polar residues" evidence="7">
    <location>
        <begin position="669"/>
        <end position="679"/>
    </location>
</feature>
<dbReference type="Pfam" id="PF25987">
    <property type="entry name" value="PRRT3"/>
    <property type="match status" value="1"/>
</dbReference>
<feature type="compositionally biased region" description="Polar residues" evidence="7">
    <location>
        <begin position="590"/>
        <end position="599"/>
    </location>
</feature>
<dbReference type="PANTHER" id="PTHR35578:SF6">
    <property type="entry name" value="PROLINE-RICH TRANSMEMBRANE PROTEIN 4"/>
    <property type="match status" value="1"/>
</dbReference>
<evidence type="ECO:0000256" key="2">
    <source>
        <dbReference type="ARBA" id="ARBA00022553"/>
    </source>
</evidence>
<feature type="transmembrane region" description="Helical" evidence="8">
    <location>
        <begin position="1061"/>
        <end position="1081"/>
    </location>
</feature>
<protein>
    <submittedName>
        <fullName evidence="11">Uncharacterized protein LOC100375776</fullName>
    </submittedName>
</protein>
<feature type="region of interest" description="Disordered" evidence="7">
    <location>
        <begin position="583"/>
        <end position="618"/>
    </location>
</feature>
<feature type="domain" description="Proline-rich transmembrane protein 3/4" evidence="9">
    <location>
        <begin position="832"/>
        <end position="1138"/>
    </location>
</feature>
<feature type="compositionally biased region" description="Basic and acidic residues" evidence="7">
    <location>
        <begin position="1439"/>
        <end position="1453"/>
    </location>
</feature>
<feature type="compositionally biased region" description="Acidic residues" evidence="7">
    <location>
        <begin position="823"/>
        <end position="833"/>
    </location>
</feature>
<evidence type="ECO:0000313" key="10">
    <source>
        <dbReference type="Proteomes" id="UP000694865"/>
    </source>
</evidence>
<dbReference type="InterPro" id="IPR059081">
    <property type="entry name" value="PRRT3-4"/>
</dbReference>
<comment type="subcellular location">
    <subcellularLocation>
        <location evidence="1">Membrane</location>
        <topology evidence="1">Multi-pass membrane protein</topology>
    </subcellularLocation>
</comment>
<sequence>MSRDVSLKVVSVYIIASLFSVAECQTKFLHNGLIEDERHKTAKLSFKLGDGGKNEVQLSDVKNKLITPTADYNHGINRTNSSDAGGINIHAASTSNRTTQSSNKFLSTPVLLHKTKPTSAAYLPDSLYTKFTRNSTHSEEKSATFTTTKQNWSTILISVLPQKQTTAWGRPVKITGKSVDLNEEITRQNGDTGQSVPTTMQLKAQITSWDIHQTALDKSSSEVNPSESHSTLLPVTKDNLSVQSKWRSLLNATGARHIVSPVSINASSMPSTQNHSLSLLEHHSSASLSVGQQSVEKTDILPILPTLESRVHVSDEIELQSSTALLMSPKESSIKFVQNTNTELSSDTSLSSGSSTPLKMTTHSVFLNRNTTTRNRNTNSTMFAANSERGARISSVLSFTKTINKSEITNQHQGSMLMNNTTHPEQKTHVSTMSSLNDDIKSSSDISTSLPTNTASTKHFQQATTITVSHLNSDILSISSVTTGHVTEYPDLSDKNETIKVVIPETTSRMFSSDANTEIPANSIDAVQQITNTSVPSFSSSINRTSVLKPTTVLKSDVSTQMSESMNTINSLLTTLKEPNIRPEPFSVYTPPSLTTTNESQKKLTDEQEPFTEPSVKPETMIHDATTAPADKGTYKTRKPAISTAVLHLTSDQESNVEPEPSMEPTKHLVTNTTSSMRTVSKPVAVVDPEVEPEPFPEPTQQSTTTKHIPSVVSTVSEPESELPHQSDEKHDSSEETVTSKPETKPESGPAYQTVEKDNSSIGKITSEPEPESEPVDRDNSSGGKVTSEPEIEPEPETETETEPEPESNVEPESEYGNPEPDTNNEPEIEPEPEMPSHAEPVPEWDTAINEVWGPAWEIHVYGIGILFALLALYSLVSMIRLRSRRLLSQGYFIALNFIMLVMGIDRAVYLLVDPYNSRQLFPAPLAYFLHSLAFPCLTSAFSILFLALLQSTKMQLVSPKIQKVKILTSIICVHFALSVSADLIVGFTSQAKILLLVCQAAFVLWGLLISCSYIYIFKRLYSSTVHRLREMRKMSLQKAVYALPGIRPIRKKPRTSLGTAVKVTLVTASFGLLCCGLQLYGMVDVYGLHARHEAPQPWPWWIFQFTFRLCELGMCVTMSYVATQPFRYTRKGERKHSSINFSWCTKCCCYNQHNISGLDVNKYQYSSSGEDELQIIPEFDANPYLHNPYHELRECPTTADGKNKTVKYKTTDFSSGLNGKTMSTSPQSNSLPSPSGGDSSLDFSPGVLSTFSLGGSIDNALADRGLQFSRAVSIHNVDKSLGNSFSDSQNGNAKSLSQQNVGVESKQNNISVSMMELGMSSTNSSKQSLPQRLKESFSKLGNSNSSIGVRRQYSQVSINSIDSPVYTSKVTNIQRSQSMHTQPNIPDKELYYLGKRDLHPTLGITEQIEQLLESGSESDQQQNADYCSTETELLNSSRDSEIDRTSEVSKTESEVHANLAELEHEFSDTSITIEL</sequence>
<feature type="transmembrane region" description="Helical" evidence="8">
    <location>
        <begin position="965"/>
        <end position="988"/>
    </location>
</feature>
<evidence type="ECO:0000256" key="3">
    <source>
        <dbReference type="ARBA" id="ARBA00022692"/>
    </source>
</evidence>
<feature type="transmembrane region" description="Helical" evidence="8">
    <location>
        <begin position="933"/>
        <end position="953"/>
    </location>
</feature>
<accession>A0ABM0GUV2</accession>
<feature type="transmembrane region" description="Helical" evidence="8">
    <location>
        <begin position="892"/>
        <end position="913"/>
    </location>
</feature>
<dbReference type="Proteomes" id="UP000694865">
    <property type="component" value="Unplaced"/>
</dbReference>
<feature type="region of interest" description="Disordered" evidence="7">
    <location>
        <begin position="1211"/>
        <end position="1240"/>
    </location>
</feature>
<feature type="transmembrane region" description="Helical" evidence="8">
    <location>
        <begin position="859"/>
        <end position="880"/>
    </location>
</feature>
<feature type="compositionally biased region" description="Polar residues" evidence="7">
    <location>
        <begin position="1414"/>
        <end position="1438"/>
    </location>
</feature>
<keyword evidence="3 8" id="KW-0812">Transmembrane</keyword>
<feature type="compositionally biased region" description="Acidic residues" evidence="7">
    <location>
        <begin position="790"/>
        <end position="814"/>
    </location>
</feature>
<reference evidence="11" key="1">
    <citation type="submission" date="2025-08" db="UniProtKB">
        <authorList>
            <consortium name="RefSeq"/>
        </authorList>
    </citation>
    <scope>IDENTIFICATION</scope>
    <source>
        <tissue evidence="11">Testes</tissue>
    </source>
</reference>
<keyword evidence="10" id="KW-1185">Reference proteome</keyword>
<dbReference type="InterPro" id="IPR052836">
    <property type="entry name" value="PRRT_domain-containing"/>
</dbReference>
<evidence type="ECO:0000256" key="4">
    <source>
        <dbReference type="ARBA" id="ARBA00022729"/>
    </source>
</evidence>
<evidence type="ECO:0000259" key="9">
    <source>
        <dbReference type="Pfam" id="PF25987"/>
    </source>
</evidence>
<evidence type="ECO:0000313" key="11">
    <source>
        <dbReference type="RefSeq" id="XP_002737848.1"/>
    </source>
</evidence>
<keyword evidence="5 8" id="KW-1133">Transmembrane helix</keyword>
<proteinExistence type="predicted"/>
<feature type="compositionally biased region" description="Basic and acidic residues" evidence="7">
    <location>
        <begin position="722"/>
        <end position="734"/>
    </location>
</feature>
<dbReference type="GeneID" id="100375776"/>
<gene>
    <name evidence="11" type="primary">LOC100375776</name>
</gene>
<feature type="region of interest" description="Disordered" evidence="7">
    <location>
        <begin position="1284"/>
        <end position="1304"/>
    </location>
</feature>
<feature type="compositionally biased region" description="Polar residues" evidence="7">
    <location>
        <begin position="1212"/>
        <end position="1228"/>
    </location>
</feature>
<dbReference type="SUPFAM" id="SSF81321">
    <property type="entry name" value="Family A G protein-coupled receptor-like"/>
    <property type="match status" value="1"/>
</dbReference>
<evidence type="ECO:0000256" key="5">
    <source>
        <dbReference type="ARBA" id="ARBA00022989"/>
    </source>
</evidence>
<evidence type="ECO:0000256" key="7">
    <source>
        <dbReference type="SAM" id="MobiDB-lite"/>
    </source>
</evidence>
<feature type="transmembrane region" description="Helical" evidence="8">
    <location>
        <begin position="994"/>
        <end position="1018"/>
    </location>
</feature>
<name>A0ABM0GUV2_SACKO</name>
<feature type="transmembrane region" description="Helical" evidence="8">
    <location>
        <begin position="1101"/>
        <end position="1123"/>
    </location>
</feature>
<keyword evidence="2" id="KW-0597">Phosphoprotein</keyword>
<evidence type="ECO:0000256" key="8">
    <source>
        <dbReference type="SAM" id="Phobius"/>
    </source>
</evidence>
<feature type="region of interest" description="Disordered" evidence="7">
    <location>
        <begin position="1414"/>
        <end position="1453"/>
    </location>
</feature>
<evidence type="ECO:0000256" key="6">
    <source>
        <dbReference type="ARBA" id="ARBA00023136"/>
    </source>
</evidence>
<keyword evidence="6 8" id="KW-0472">Membrane</keyword>